<dbReference type="InterPro" id="IPR038637">
    <property type="entry name" value="NPCBM_sf"/>
</dbReference>
<comment type="catalytic activity">
    <reaction evidence="5">
        <text>Hydrolysis of terminal, non-reducing alpha-D-galactose residues in alpha-D-galactosides, including galactose oligosaccharides, galactomannans and galactolipids.</text>
        <dbReference type="EC" id="3.2.1.22"/>
    </reaction>
</comment>
<dbReference type="SMART" id="SM00776">
    <property type="entry name" value="NPCBM"/>
    <property type="match status" value="1"/>
</dbReference>
<comment type="similarity">
    <text evidence="1 5">Belongs to the glycosyl hydrolase 27 family.</text>
</comment>
<dbReference type="InterPro" id="IPR017853">
    <property type="entry name" value="GH"/>
</dbReference>
<keyword evidence="4 5" id="KW-0326">Glycosidase</keyword>
<comment type="caution">
    <text evidence="7">The sequence shown here is derived from an EMBL/GenBank/DDBJ whole genome shotgun (WGS) entry which is preliminary data.</text>
</comment>
<dbReference type="EMBL" id="BAABDQ010000012">
    <property type="protein sequence ID" value="GAA3566722.1"/>
    <property type="molecule type" value="Genomic_DNA"/>
</dbReference>
<dbReference type="Pfam" id="PF10633">
    <property type="entry name" value="NPCBM_assoc"/>
    <property type="match status" value="1"/>
</dbReference>
<keyword evidence="8" id="KW-1185">Reference proteome</keyword>
<dbReference type="SUPFAM" id="SSF49785">
    <property type="entry name" value="Galactose-binding domain-like"/>
    <property type="match status" value="2"/>
</dbReference>
<dbReference type="PANTHER" id="PTHR11452:SF75">
    <property type="entry name" value="ALPHA-GALACTOSIDASE MEL1"/>
    <property type="match status" value="1"/>
</dbReference>
<evidence type="ECO:0000256" key="5">
    <source>
        <dbReference type="RuleBase" id="RU361168"/>
    </source>
</evidence>
<evidence type="ECO:0000256" key="2">
    <source>
        <dbReference type="ARBA" id="ARBA00022729"/>
    </source>
</evidence>
<dbReference type="InterPro" id="IPR013785">
    <property type="entry name" value="Aldolase_TIM"/>
</dbReference>
<dbReference type="InterPro" id="IPR013222">
    <property type="entry name" value="Glyco_hyd_98_carb-bd"/>
</dbReference>
<feature type="domain" description="Glycosyl hydrolase family 98 putative carbohydrate-binding module" evidence="6">
    <location>
        <begin position="492"/>
        <end position="635"/>
    </location>
</feature>
<dbReference type="SUPFAM" id="SSF51445">
    <property type="entry name" value="(Trans)glycosidases"/>
    <property type="match status" value="1"/>
</dbReference>
<evidence type="ECO:0000256" key="1">
    <source>
        <dbReference type="ARBA" id="ARBA00009743"/>
    </source>
</evidence>
<organism evidence="7 8">
    <name type="scientific">Nonomuraea rosea</name>
    <dbReference type="NCBI Taxonomy" id="638574"/>
    <lineage>
        <taxon>Bacteria</taxon>
        <taxon>Bacillati</taxon>
        <taxon>Actinomycetota</taxon>
        <taxon>Actinomycetes</taxon>
        <taxon>Streptosporangiales</taxon>
        <taxon>Streptosporangiaceae</taxon>
        <taxon>Nonomuraea</taxon>
    </lineage>
</organism>
<dbReference type="Pfam" id="PF17801">
    <property type="entry name" value="Melibiase_C"/>
    <property type="match status" value="1"/>
</dbReference>
<keyword evidence="2" id="KW-0732">Signal</keyword>
<dbReference type="Pfam" id="PF08305">
    <property type="entry name" value="NPCBM"/>
    <property type="match status" value="1"/>
</dbReference>
<dbReference type="CDD" id="cd14792">
    <property type="entry name" value="GH27"/>
    <property type="match status" value="1"/>
</dbReference>
<dbReference type="InterPro" id="IPR008979">
    <property type="entry name" value="Galactose-bd-like_sf"/>
</dbReference>
<dbReference type="InterPro" id="IPR041233">
    <property type="entry name" value="Melibiase_C"/>
</dbReference>
<dbReference type="Gene3D" id="2.60.40.1180">
    <property type="entry name" value="Golgi alpha-mannosidase II"/>
    <property type="match status" value="1"/>
</dbReference>
<protein>
    <recommendedName>
        <fullName evidence="5">Alpha-galactosidase</fullName>
        <ecNumber evidence="5">3.2.1.22</ecNumber>
    </recommendedName>
    <alternativeName>
        <fullName evidence="5">Melibiase</fullName>
    </alternativeName>
</protein>
<keyword evidence="3 5" id="KW-0378">Hydrolase</keyword>
<dbReference type="Gene3D" id="3.20.20.70">
    <property type="entry name" value="Aldolase class I"/>
    <property type="match status" value="1"/>
</dbReference>
<dbReference type="PRINTS" id="PR00740">
    <property type="entry name" value="GLHYDRLASE27"/>
</dbReference>
<dbReference type="InterPro" id="IPR013780">
    <property type="entry name" value="Glyco_hydro_b"/>
</dbReference>
<dbReference type="EC" id="3.2.1.22" evidence="5"/>
<proteinExistence type="inferred from homology"/>
<dbReference type="PANTHER" id="PTHR11452">
    <property type="entry name" value="ALPHA-GALACTOSIDASE/ALPHA-N-ACETYLGALACTOSAMINIDASE"/>
    <property type="match status" value="1"/>
</dbReference>
<evidence type="ECO:0000256" key="3">
    <source>
        <dbReference type="ARBA" id="ARBA00022801"/>
    </source>
</evidence>
<dbReference type="SUPFAM" id="SSF51011">
    <property type="entry name" value="Glycosyl hydrolase domain"/>
    <property type="match status" value="1"/>
</dbReference>
<name>A0ABP6XLR3_9ACTN</name>
<evidence type="ECO:0000256" key="4">
    <source>
        <dbReference type="ARBA" id="ARBA00023295"/>
    </source>
</evidence>
<evidence type="ECO:0000313" key="8">
    <source>
        <dbReference type="Proteomes" id="UP001500630"/>
    </source>
</evidence>
<gene>
    <name evidence="7" type="ORF">GCM10022419_054240</name>
</gene>
<dbReference type="Gene3D" id="2.60.120.260">
    <property type="entry name" value="Galactose-binding domain-like"/>
    <property type="match status" value="1"/>
</dbReference>
<dbReference type="Gene3D" id="2.60.120.1060">
    <property type="entry name" value="NPCBM/NEW2 domain"/>
    <property type="match status" value="1"/>
</dbReference>
<reference evidence="8" key="1">
    <citation type="journal article" date="2019" name="Int. J. Syst. Evol. Microbiol.">
        <title>The Global Catalogue of Microorganisms (GCM) 10K type strain sequencing project: providing services to taxonomists for standard genome sequencing and annotation.</title>
        <authorList>
            <consortium name="The Broad Institute Genomics Platform"/>
            <consortium name="The Broad Institute Genome Sequencing Center for Infectious Disease"/>
            <person name="Wu L."/>
            <person name="Ma J."/>
        </authorList>
    </citation>
    <scope>NUCLEOTIDE SEQUENCE [LARGE SCALE GENOMIC DNA]</scope>
    <source>
        <strain evidence="8">JCM 17326</strain>
    </source>
</reference>
<evidence type="ECO:0000313" key="7">
    <source>
        <dbReference type="EMBL" id="GAA3566722.1"/>
    </source>
</evidence>
<evidence type="ECO:0000259" key="6">
    <source>
        <dbReference type="SMART" id="SM00776"/>
    </source>
</evidence>
<dbReference type="Pfam" id="PF16499">
    <property type="entry name" value="Melibiase_2"/>
    <property type="match status" value="1"/>
</dbReference>
<keyword evidence="5" id="KW-1015">Disulfide bond</keyword>
<accession>A0ABP6XLR3</accession>
<dbReference type="Proteomes" id="UP001500630">
    <property type="component" value="Unassembled WGS sequence"/>
</dbReference>
<dbReference type="InterPro" id="IPR002241">
    <property type="entry name" value="Glyco_hydro_27"/>
</dbReference>
<dbReference type="InterPro" id="IPR018905">
    <property type="entry name" value="A-galactase_NEW3"/>
</dbReference>
<sequence length="796" mass="82700">MGFNNWNAFGCDVNAALIKETADIFVSSGLKDAGYQYVNIDDCWSARERGADGRLVPDPVKFPDGIKGVADYIHAKGLKLGIYGDAGTKTCAGYPGSLGHEEVDAQTWADWGVDYLKYDNCNNQSDGSQADYVRRYTAMRAAIDATGRSMVYSICEWGTSQPWLWAEGIGDLWRTTGDISDSWSSIRSIIRQNAPLAPYAGPGHWNDPDMLEVGNGGMSATEYRSHMSMWAMMAAPLIIGTDLRQASAQTLSILGNREVIAIDQDRLGVQASVVSDSGGLMVLDKPLAGGDRAIALYNSTDSLAVVSVAAGDTGLARAGAYRLRDVWTGDTLQARSTISAGVPAHGTVVYRVRPLRDPSATAPAVAVGAELGTVVPGPAGGGTLTTTVTNRGAGAIHDLDVSTKVPAGWTATPTEIVTSAATGGGGAVVGGHRRERLATDATLETTWAIGVPADTPAGRYPITVTAAYRWGPRHRAATTSSEIVAVVVNAPADGRRHLSTLSPVTSVNATGPVELDQSNGGPLENDGSLITVGGAVHTRGLGTTAASEITYYLGGRCSKLVTDAGIDDTAGAGDTATFSVYADDTLAATSGSVATGQAAKTLTADLTGAAWLRLVTTSGSAAAVRTDWANPVLTCGGVPDDSPVLPQSQTLFSFESGTDGFTIANPGDGGTVAQSPLFHTDGAAGLKVATPAGGNWFGRALSAPLDLTGKTMLKFDVQAGDIGTVGEIAIQVGDAMSWCQGGFWAWTNPHSSRTITERFDQISCPAGVTLDPSAIRAVWVFLNSGGEVYIDNLRAE</sequence>